<comment type="similarity">
    <text evidence="4">Belongs to the LptA family.</text>
</comment>
<dbReference type="HAMAP" id="MF_01914">
    <property type="entry name" value="LPS_assembly_LptA"/>
    <property type="match status" value="1"/>
</dbReference>
<dbReference type="Pfam" id="PF03968">
    <property type="entry name" value="LptD_N"/>
    <property type="match status" value="1"/>
</dbReference>
<organism evidence="7 8">
    <name type="scientific">Caldimonas mangrovi</name>
    <dbReference type="NCBI Taxonomy" id="2944811"/>
    <lineage>
        <taxon>Bacteria</taxon>
        <taxon>Pseudomonadati</taxon>
        <taxon>Pseudomonadota</taxon>
        <taxon>Betaproteobacteria</taxon>
        <taxon>Burkholderiales</taxon>
        <taxon>Sphaerotilaceae</taxon>
        <taxon>Caldimonas</taxon>
    </lineage>
</organism>
<reference evidence="7" key="1">
    <citation type="submission" date="2022-05" db="EMBL/GenBank/DDBJ databases">
        <title>Schlegelella sp. nov., isolated from mangrove soil.</title>
        <authorList>
            <person name="Liu Y."/>
            <person name="Ge X."/>
            <person name="Liu W."/>
        </authorList>
    </citation>
    <scope>NUCLEOTIDE SEQUENCE</scope>
    <source>
        <strain evidence="7">S2-27</strain>
    </source>
</reference>
<dbReference type="Gene3D" id="2.60.450.10">
    <property type="entry name" value="Lipopolysaccharide (LPS) transport protein A like domain"/>
    <property type="match status" value="1"/>
</dbReference>
<evidence type="ECO:0000313" key="8">
    <source>
        <dbReference type="Proteomes" id="UP001165541"/>
    </source>
</evidence>
<sequence>MNFTADALRYDDARQTNVLTGNVVITKGTMSMRAARVEVRQTADGHQAAVAIGGAGKPAQYRQKRDRVDEHVEGEADRIEYDGRTDTLKLTGNAVIRRYRGEALADEVKGQTITYDNVAEVFAVDGGREAGGRVSGVIAPPPAASAPIPPASAPQEPR</sequence>
<evidence type="ECO:0000256" key="4">
    <source>
        <dbReference type="HAMAP-Rule" id="MF_01914"/>
    </source>
</evidence>
<accession>A0ABT0YK77</accession>
<evidence type="ECO:0000256" key="2">
    <source>
        <dbReference type="ARBA" id="ARBA00022729"/>
    </source>
</evidence>
<evidence type="ECO:0000256" key="5">
    <source>
        <dbReference type="SAM" id="MobiDB-lite"/>
    </source>
</evidence>
<dbReference type="EMBL" id="JAMKFE010000003">
    <property type="protein sequence ID" value="MCM5679063.1"/>
    <property type="molecule type" value="Genomic_DNA"/>
</dbReference>
<protein>
    <recommendedName>
        <fullName evidence="4">Lipopolysaccharide export system protein LptA</fullName>
    </recommendedName>
</protein>
<evidence type="ECO:0000313" key="7">
    <source>
        <dbReference type="EMBL" id="MCM5679063.1"/>
    </source>
</evidence>
<comment type="subcellular location">
    <subcellularLocation>
        <location evidence="4">Periplasm</location>
    </subcellularLocation>
</comment>
<dbReference type="InterPro" id="IPR005653">
    <property type="entry name" value="OstA-like_N"/>
</dbReference>
<feature type="domain" description="Organic solvent tolerance-like N-terminal" evidence="6">
    <location>
        <begin position="4"/>
        <end position="118"/>
    </location>
</feature>
<dbReference type="NCBIfam" id="TIGR03002">
    <property type="entry name" value="outer_YhbN_LptA"/>
    <property type="match status" value="1"/>
</dbReference>
<keyword evidence="3 4" id="KW-0574">Periplasm</keyword>
<name>A0ABT0YK77_9BURK</name>
<proteinExistence type="inferred from homology"/>
<feature type="compositionally biased region" description="Pro residues" evidence="5">
    <location>
        <begin position="139"/>
        <end position="152"/>
    </location>
</feature>
<dbReference type="PANTHER" id="PTHR36504:SF1">
    <property type="entry name" value="LIPOPOLYSACCHARIDE EXPORT SYSTEM PROTEIN LPTA"/>
    <property type="match status" value="1"/>
</dbReference>
<keyword evidence="8" id="KW-1185">Reference proteome</keyword>
<evidence type="ECO:0000256" key="3">
    <source>
        <dbReference type="ARBA" id="ARBA00022764"/>
    </source>
</evidence>
<gene>
    <name evidence="4 7" type="primary">lptA</name>
    <name evidence="7" type="ORF">M8A51_05905</name>
</gene>
<comment type="caution">
    <text evidence="7">The sequence shown here is derived from an EMBL/GenBank/DDBJ whole genome shotgun (WGS) entry which is preliminary data.</text>
</comment>
<evidence type="ECO:0000259" key="6">
    <source>
        <dbReference type="Pfam" id="PF03968"/>
    </source>
</evidence>
<feature type="region of interest" description="Disordered" evidence="5">
    <location>
        <begin position="133"/>
        <end position="158"/>
    </location>
</feature>
<keyword evidence="1 4" id="KW-0813">Transport</keyword>
<dbReference type="PANTHER" id="PTHR36504">
    <property type="entry name" value="LIPOPOLYSACCHARIDE EXPORT SYSTEM PROTEIN LPTA"/>
    <property type="match status" value="1"/>
</dbReference>
<dbReference type="Proteomes" id="UP001165541">
    <property type="component" value="Unassembled WGS sequence"/>
</dbReference>
<keyword evidence="2" id="KW-0732">Signal</keyword>
<comment type="function">
    <text evidence="4">Involved in the assembly of lipopolysaccharide (LPS). Required for the translocation of LPS from the inner membrane to the outer membrane.</text>
</comment>
<comment type="subunit">
    <text evidence="4">Component of the lipopolysaccharide transport and assembly complex.</text>
</comment>
<dbReference type="InterPro" id="IPR052037">
    <property type="entry name" value="LPS_export_LptA"/>
</dbReference>
<dbReference type="InterPro" id="IPR014340">
    <property type="entry name" value="LptA"/>
</dbReference>
<evidence type="ECO:0000256" key="1">
    <source>
        <dbReference type="ARBA" id="ARBA00022448"/>
    </source>
</evidence>